<dbReference type="InterPro" id="IPR050511">
    <property type="entry name" value="AMPK_gamma/SDS23_families"/>
</dbReference>
<dbReference type="Gene3D" id="3.10.580.10">
    <property type="entry name" value="CBS-domain"/>
    <property type="match status" value="2"/>
</dbReference>
<protein>
    <recommendedName>
        <fullName evidence="4">CBS domain-containing protein</fullName>
    </recommendedName>
</protein>
<dbReference type="Pfam" id="PF00571">
    <property type="entry name" value="CBS"/>
    <property type="match status" value="3"/>
</dbReference>
<evidence type="ECO:0000259" key="4">
    <source>
        <dbReference type="PROSITE" id="PS51371"/>
    </source>
</evidence>
<dbReference type="EMBL" id="HACM01009235">
    <property type="protein sequence ID" value="CRZ09677.1"/>
    <property type="molecule type" value="Transcribed_RNA"/>
</dbReference>
<dbReference type="CDD" id="cd02205">
    <property type="entry name" value="CBS_pair_SF"/>
    <property type="match status" value="2"/>
</dbReference>
<dbReference type="InterPro" id="IPR046342">
    <property type="entry name" value="CBS_dom_sf"/>
</dbReference>
<dbReference type="SMART" id="SM00116">
    <property type="entry name" value="CBS"/>
    <property type="match status" value="3"/>
</dbReference>
<evidence type="ECO:0000256" key="2">
    <source>
        <dbReference type="ARBA" id="ARBA00023122"/>
    </source>
</evidence>
<feature type="domain" description="CBS" evidence="4">
    <location>
        <begin position="142"/>
        <end position="209"/>
    </location>
</feature>
<accession>A0A0H5R7E3</accession>
<proteinExistence type="predicted"/>
<name>A0A0H5R7E3_9EUKA</name>
<keyword evidence="1" id="KW-0677">Repeat</keyword>
<dbReference type="PROSITE" id="PS51371">
    <property type="entry name" value="CBS"/>
    <property type="match status" value="2"/>
</dbReference>
<organism evidence="5">
    <name type="scientific">Spongospora subterranea</name>
    <dbReference type="NCBI Taxonomy" id="70186"/>
    <lineage>
        <taxon>Eukaryota</taxon>
        <taxon>Sar</taxon>
        <taxon>Rhizaria</taxon>
        <taxon>Endomyxa</taxon>
        <taxon>Phytomyxea</taxon>
        <taxon>Plasmodiophorida</taxon>
        <taxon>Plasmodiophoridae</taxon>
        <taxon>Spongospora</taxon>
    </lineage>
</organism>
<feature type="domain" description="CBS" evidence="4">
    <location>
        <begin position="57"/>
        <end position="117"/>
    </location>
</feature>
<dbReference type="GO" id="GO:0004865">
    <property type="term" value="F:protein serine/threonine phosphatase inhibitor activity"/>
    <property type="evidence" value="ECO:0007669"/>
    <property type="project" value="TreeGrafter"/>
</dbReference>
<reference evidence="5" key="1">
    <citation type="submission" date="2015-04" db="EMBL/GenBank/DDBJ databases">
        <title>The genome sequence of the plant pathogenic Rhizarian Plasmodiophora brassicae reveals insights in its biotrophic life cycle and the origin of chitin synthesis.</title>
        <authorList>
            <person name="Schwelm A."/>
            <person name="Fogelqvist J."/>
            <person name="Knaust A."/>
            <person name="Julke S."/>
            <person name="Lilja T."/>
            <person name="Dhandapani V."/>
            <person name="Bonilla-Rosso G."/>
            <person name="Karlsson M."/>
            <person name="Shevchenko A."/>
            <person name="Choi S.R."/>
            <person name="Kim H.G."/>
            <person name="Park J.Y."/>
            <person name="Lim Y.P."/>
            <person name="Ludwig-Muller J."/>
            <person name="Dixelius C."/>
        </authorList>
    </citation>
    <scope>NUCLEOTIDE SEQUENCE</scope>
    <source>
        <tissue evidence="5">Potato root galls</tissue>
    </source>
</reference>
<feature type="non-terminal residue" evidence="5">
    <location>
        <position position="1"/>
    </location>
</feature>
<dbReference type="InterPro" id="IPR000644">
    <property type="entry name" value="CBS_dom"/>
</dbReference>
<dbReference type="GO" id="GO:0042149">
    <property type="term" value="P:cellular response to glucose starvation"/>
    <property type="evidence" value="ECO:0007669"/>
    <property type="project" value="TreeGrafter"/>
</dbReference>
<evidence type="ECO:0000313" key="5">
    <source>
        <dbReference type="EMBL" id="CRZ09677.1"/>
    </source>
</evidence>
<evidence type="ECO:0000256" key="1">
    <source>
        <dbReference type="ARBA" id="ARBA00022737"/>
    </source>
</evidence>
<sequence>PSAINTNLFLPVFRIGSVHTRFQLTLCPGFSLFGPDMCSPLSLLSKITCESVLASRPTHRVPIVISANTPLSEACRILADASITSAPVFSPADHSFIGFLDYMDIIQLIVRREDHSSLDPWLDSLLRDKDVTQATAGEIAALFPGHSFCSIRHDSMLDEVCKILVSTSGKGRIRHRLPVTDSNGKFIGVISQSDLIKILYGLRGQLNGLMSKSVHDLGLGMQGHDAVVTCDVETSLIHCLQTMVAKEVSSVGLVDEDYHIIMVFSLSDTKYLMMQPTMQDLNNTLNRSVGDYKSDLLRSSINVKDASPVYVVHPNATVEHTMGKIVATHAHRIYVCQDHVAKGVISTTDLLNTVIELNK</sequence>
<dbReference type="PANTHER" id="PTHR13780:SF36">
    <property type="entry name" value="CBS DOMAIN-CONTAINING PROTEIN"/>
    <property type="match status" value="1"/>
</dbReference>
<evidence type="ECO:0000256" key="3">
    <source>
        <dbReference type="PROSITE-ProRule" id="PRU00703"/>
    </source>
</evidence>
<dbReference type="AlphaFoldDB" id="A0A0H5R7E3"/>
<keyword evidence="2 3" id="KW-0129">CBS domain</keyword>
<dbReference type="PANTHER" id="PTHR13780">
    <property type="entry name" value="AMP-ACTIVATED PROTEIN KINASE, GAMMA REGULATORY SUBUNIT"/>
    <property type="match status" value="1"/>
</dbReference>
<dbReference type="SUPFAM" id="SSF54631">
    <property type="entry name" value="CBS-domain pair"/>
    <property type="match status" value="2"/>
</dbReference>